<proteinExistence type="evidence at transcript level"/>
<sequence length="180" mass="19819">MLQRILLFGLALELATSFDNSDLKTWLATVQMDGDKCIYRNYTFALYYNPKEACEDWTCNKREKTVSVVGCSDPPTGCIRNASSDAAFPECCEKSCVRLTDATCTTPNNILLADGQAYNSTDPCVRYECNNKTITTVRCSEPPPGCTRDSTRSSYGYPTCCEIRCVKTASPPEALANKPG</sequence>
<dbReference type="AlphaFoldDB" id="G3MTA9"/>
<comment type="subcellular location">
    <subcellularLocation>
        <location evidence="1">Secreted</location>
    </subcellularLocation>
</comment>
<keyword evidence="2" id="KW-0964">Secreted</keyword>
<evidence type="ECO:0000259" key="4">
    <source>
        <dbReference type="SMART" id="SM01318"/>
    </source>
</evidence>
<feature type="domain" description="Single" evidence="4">
    <location>
        <begin position="37"/>
        <end position="96"/>
    </location>
</feature>
<protein>
    <recommendedName>
        <fullName evidence="4">Single domain-containing protein</fullName>
    </recommendedName>
</protein>
<organism evidence="5">
    <name type="scientific">Amblyomma maculatum</name>
    <name type="common">Gulf Coast tick</name>
    <dbReference type="NCBI Taxonomy" id="34609"/>
    <lineage>
        <taxon>Eukaryota</taxon>
        <taxon>Metazoa</taxon>
        <taxon>Ecdysozoa</taxon>
        <taxon>Arthropoda</taxon>
        <taxon>Chelicerata</taxon>
        <taxon>Arachnida</taxon>
        <taxon>Acari</taxon>
        <taxon>Parasitiformes</taxon>
        <taxon>Ixodida</taxon>
        <taxon>Ixodoidea</taxon>
        <taxon>Ixodidae</taxon>
        <taxon>Amblyomminae</taxon>
        <taxon>Amblyomma</taxon>
    </lineage>
</organism>
<dbReference type="SMART" id="SM01318">
    <property type="entry name" value="SVWC"/>
    <property type="match status" value="2"/>
</dbReference>
<evidence type="ECO:0000256" key="1">
    <source>
        <dbReference type="ARBA" id="ARBA00004613"/>
    </source>
</evidence>
<dbReference type="Pfam" id="PF15430">
    <property type="entry name" value="SVWC"/>
    <property type="match status" value="1"/>
</dbReference>
<feature type="domain" description="Single" evidence="4">
    <location>
        <begin position="104"/>
        <end position="165"/>
    </location>
</feature>
<reference evidence="5" key="1">
    <citation type="journal article" date="2011" name="PLoS ONE">
        <title>A deep insight into the sialotranscriptome of the gulf coast tick, Amblyomma maculatum.</title>
        <authorList>
            <person name="Karim S."/>
            <person name="Singh P."/>
            <person name="Ribeiro J.M."/>
        </authorList>
    </citation>
    <scope>NUCLEOTIDE SEQUENCE</scope>
    <source>
        <tissue evidence="5">Salivary gland</tissue>
    </source>
</reference>
<evidence type="ECO:0000256" key="3">
    <source>
        <dbReference type="SAM" id="SignalP"/>
    </source>
</evidence>
<dbReference type="GO" id="GO:0005576">
    <property type="term" value="C:extracellular region"/>
    <property type="evidence" value="ECO:0007669"/>
    <property type="project" value="UniProtKB-SubCell"/>
</dbReference>
<keyword evidence="3" id="KW-0732">Signal</keyword>
<accession>G3MTA9</accession>
<evidence type="ECO:0000313" key="5">
    <source>
        <dbReference type="EMBL" id="AEO36727.1"/>
    </source>
</evidence>
<dbReference type="EMBL" id="JO845110">
    <property type="protein sequence ID" value="AEO36727.1"/>
    <property type="molecule type" value="mRNA"/>
</dbReference>
<name>G3MTA9_AMBMU</name>
<feature type="signal peptide" evidence="3">
    <location>
        <begin position="1"/>
        <end position="17"/>
    </location>
</feature>
<dbReference type="InterPro" id="IPR029277">
    <property type="entry name" value="SVWC_dom"/>
</dbReference>
<feature type="chain" id="PRO_5003447449" description="Single domain-containing protein" evidence="3">
    <location>
        <begin position="18"/>
        <end position="180"/>
    </location>
</feature>
<evidence type="ECO:0000256" key="2">
    <source>
        <dbReference type="ARBA" id="ARBA00022525"/>
    </source>
</evidence>